<proteinExistence type="predicted"/>
<accession>A0ABP0L0Q4</accession>
<name>A0ABP0L0Q4_9DINO</name>
<sequence>MWGRVIARGGGCRQGLARFSLLASTELPKGLLGSKAVSVRLQSAAEQFKPSDARRGEISIGVSDRGAGLVYRDGRPSSSQALAGREEEATFPRPGVWVVKIQPPLDVSSDSAGGIGRITPTTLLLSDQRWQFVRFVREEDEGHFPLLRCALSEARQVAYRYAEEFEEEGQKLRVYTEVMPAVEHMGF</sequence>
<keyword evidence="2" id="KW-1185">Reference proteome</keyword>
<reference evidence="1 2" key="1">
    <citation type="submission" date="2024-02" db="EMBL/GenBank/DDBJ databases">
        <authorList>
            <person name="Chen Y."/>
            <person name="Shah S."/>
            <person name="Dougan E. K."/>
            <person name="Thang M."/>
            <person name="Chan C."/>
        </authorList>
    </citation>
    <scope>NUCLEOTIDE SEQUENCE [LARGE SCALE GENOMIC DNA]</scope>
</reference>
<organism evidence="1 2">
    <name type="scientific">Durusdinium trenchii</name>
    <dbReference type="NCBI Taxonomy" id="1381693"/>
    <lineage>
        <taxon>Eukaryota</taxon>
        <taxon>Sar</taxon>
        <taxon>Alveolata</taxon>
        <taxon>Dinophyceae</taxon>
        <taxon>Suessiales</taxon>
        <taxon>Symbiodiniaceae</taxon>
        <taxon>Durusdinium</taxon>
    </lineage>
</organism>
<gene>
    <name evidence="1" type="ORF">SCF082_LOCUS19902</name>
</gene>
<dbReference type="EMBL" id="CAXAMM010013725">
    <property type="protein sequence ID" value="CAK9032045.1"/>
    <property type="molecule type" value="Genomic_DNA"/>
</dbReference>
<evidence type="ECO:0000313" key="2">
    <source>
        <dbReference type="Proteomes" id="UP001642464"/>
    </source>
</evidence>
<dbReference type="Proteomes" id="UP001642464">
    <property type="component" value="Unassembled WGS sequence"/>
</dbReference>
<comment type="caution">
    <text evidence="1">The sequence shown here is derived from an EMBL/GenBank/DDBJ whole genome shotgun (WGS) entry which is preliminary data.</text>
</comment>
<evidence type="ECO:0000313" key="1">
    <source>
        <dbReference type="EMBL" id="CAK9032045.1"/>
    </source>
</evidence>
<protein>
    <submittedName>
        <fullName evidence="1">Zinc_ribbon_2 domain-containing protein</fullName>
    </submittedName>
</protein>